<keyword evidence="5" id="KW-1185">Reference proteome</keyword>
<dbReference type="EMBL" id="LT615367">
    <property type="protein sequence ID" value="SLM63605.1"/>
    <property type="molecule type" value="Genomic_DNA"/>
</dbReference>
<keyword evidence="3" id="KW-0349">Heme</keyword>
<dbReference type="CDD" id="cd20625">
    <property type="entry name" value="CYP164-like"/>
    <property type="match status" value="1"/>
</dbReference>
<dbReference type="Gene3D" id="1.10.630.10">
    <property type="entry name" value="Cytochrome P450"/>
    <property type="match status" value="1"/>
</dbReference>
<comment type="similarity">
    <text evidence="2 3">Belongs to the cytochrome P450 family.</text>
</comment>
<dbReference type="PROSITE" id="PS00086">
    <property type="entry name" value="CYTOCHROME_P450"/>
    <property type="match status" value="1"/>
</dbReference>
<keyword evidence="3" id="KW-0503">Monooxygenase</keyword>
<dbReference type="AlphaFoldDB" id="A0A375AC53"/>
<evidence type="ECO:0000313" key="4">
    <source>
        <dbReference type="EMBL" id="SLM63605.1"/>
    </source>
</evidence>
<dbReference type="InterPro" id="IPR001128">
    <property type="entry name" value="Cyt_P450"/>
</dbReference>
<dbReference type="GO" id="GO:0004497">
    <property type="term" value="F:monooxygenase activity"/>
    <property type="evidence" value="ECO:0007669"/>
    <property type="project" value="UniProtKB-KW"/>
</dbReference>
<keyword evidence="3" id="KW-0560">Oxidoreductase</keyword>
<dbReference type="InterPro" id="IPR017972">
    <property type="entry name" value="Cyt_P450_CS"/>
</dbReference>
<dbReference type="PANTHER" id="PTHR46696">
    <property type="entry name" value="P450, PUTATIVE (EUROFUNG)-RELATED"/>
    <property type="match status" value="1"/>
</dbReference>
<dbReference type="GO" id="GO:0020037">
    <property type="term" value="F:heme binding"/>
    <property type="evidence" value="ECO:0007669"/>
    <property type="project" value="InterPro"/>
</dbReference>
<dbReference type="Proteomes" id="UP000294820">
    <property type="component" value="Chromosome 1"/>
</dbReference>
<sequence>MQLHELMDPQYSENPFLLYRKLHEQGPFIRASENAMISGSHAIVEALLNDRRAGKNYIESVRLRFGDKLAERPVFQGINKMFLVMNPPEHGRLRGLIMKSFGTKEIPPLKEMALTAGNALVDAFIDRGSCDLAKEFAFPLPVRIICQMLDLPESDAPVLGDAASALVKIFDPQITETDLLKAGEGFSTLHAYFSALIISRQKNTGNDLVSLFLGSENDSDRLQHDEIIANVILLFIAGHETTSNMICNAVLALHNNPMELELLRQDDTLIPGAVSECLRYDSSVQMLYRTALEDMDVLGHHIKCGTNLFLILGAANHDPAVFSSPENLNIRRKEGRCLSFGGGIHHCLGYRLALAEMEAALHILLTRLPTMQPMMPGLRRNHRANLRGVNALPVTW</sequence>
<gene>
    <name evidence="4" type="ORF">DAQ1742_02747</name>
</gene>
<keyword evidence="3" id="KW-0479">Metal-binding</keyword>
<evidence type="ECO:0000256" key="3">
    <source>
        <dbReference type="RuleBase" id="RU000461"/>
    </source>
</evidence>
<protein>
    <submittedName>
        <fullName evidence="4">Putative cytochrome P450 hydroxylase</fullName>
    </submittedName>
</protein>
<dbReference type="PRINTS" id="PR00359">
    <property type="entry name" value="BP450"/>
</dbReference>
<dbReference type="Pfam" id="PF00067">
    <property type="entry name" value="p450"/>
    <property type="match status" value="1"/>
</dbReference>
<dbReference type="KEGG" id="daq:DAQ1742_02747"/>
<dbReference type="GO" id="GO:0016705">
    <property type="term" value="F:oxidoreductase activity, acting on paired donors, with incorporation or reduction of molecular oxygen"/>
    <property type="evidence" value="ECO:0007669"/>
    <property type="project" value="InterPro"/>
</dbReference>
<keyword evidence="3" id="KW-0408">Iron</keyword>
<dbReference type="InterPro" id="IPR002397">
    <property type="entry name" value="Cyt_P450_B"/>
</dbReference>
<evidence type="ECO:0000256" key="2">
    <source>
        <dbReference type="ARBA" id="ARBA00010617"/>
    </source>
</evidence>
<name>A0A375AC53_9GAMM</name>
<accession>A0A375AC53</accession>
<evidence type="ECO:0000256" key="1">
    <source>
        <dbReference type="ARBA" id="ARBA00001971"/>
    </source>
</evidence>
<dbReference type="SUPFAM" id="SSF48264">
    <property type="entry name" value="Cytochrome P450"/>
    <property type="match status" value="1"/>
</dbReference>
<dbReference type="RefSeq" id="WP_035341273.1">
    <property type="nucleotide sequence ID" value="NZ_LT615367.1"/>
</dbReference>
<dbReference type="PANTHER" id="PTHR46696:SF1">
    <property type="entry name" value="CYTOCHROME P450 YJIB-RELATED"/>
    <property type="match status" value="1"/>
</dbReference>
<proteinExistence type="inferred from homology"/>
<organism evidence="4 5">
    <name type="scientific">Dickeya aquatica</name>
    <dbReference type="NCBI Taxonomy" id="1401087"/>
    <lineage>
        <taxon>Bacteria</taxon>
        <taxon>Pseudomonadati</taxon>
        <taxon>Pseudomonadota</taxon>
        <taxon>Gammaproteobacteria</taxon>
        <taxon>Enterobacterales</taxon>
        <taxon>Pectobacteriaceae</taxon>
        <taxon>Dickeya</taxon>
    </lineage>
</organism>
<dbReference type="PRINTS" id="PR00385">
    <property type="entry name" value="P450"/>
</dbReference>
<evidence type="ECO:0000313" key="5">
    <source>
        <dbReference type="Proteomes" id="UP000294820"/>
    </source>
</evidence>
<dbReference type="InterPro" id="IPR036396">
    <property type="entry name" value="Cyt_P450_sf"/>
</dbReference>
<dbReference type="GO" id="GO:0005506">
    <property type="term" value="F:iron ion binding"/>
    <property type="evidence" value="ECO:0007669"/>
    <property type="project" value="InterPro"/>
</dbReference>
<comment type="cofactor">
    <cofactor evidence="1">
        <name>heme</name>
        <dbReference type="ChEBI" id="CHEBI:30413"/>
    </cofactor>
</comment>
<reference evidence="4 5" key="1">
    <citation type="submission" date="2016-09" db="EMBL/GenBank/DDBJ databases">
        <authorList>
            <person name="Reverchon S."/>
            <person name="Nasser W."/>
            <person name="Leonard S."/>
            <person name="Brochier C."/>
            <person name="Duprey A."/>
        </authorList>
    </citation>
    <scope>NUCLEOTIDE SEQUENCE [LARGE SCALE GENOMIC DNA]</scope>
    <source>
        <strain evidence="4 5">174/2</strain>
    </source>
</reference>